<evidence type="ECO:0000313" key="1">
    <source>
        <dbReference type="EMBL" id="RGM51425.1"/>
    </source>
</evidence>
<gene>
    <name evidence="1" type="ORF">DXC07_19240</name>
</gene>
<keyword evidence="1" id="KW-0808">Transferase</keyword>
<dbReference type="GO" id="GO:0016301">
    <property type="term" value="F:kinase activity"/>
    <property type="evidence" value="ECO:0007669"/>
    <property type="project" value="UniProtKB-KW"/>
</dbReference>
<evidence type="ECO:0000313" key="2">
    <source>
        <dbReference type="Proteomes" id="UP000261295"/>
    </source>
</evidence>
<dbReference type="EMBL" id="QSTL01000028">
    <property type="protein sequence ID" value="RGM51425.1"/>
    <property type="molecule type" value="Genomic_DNA"/>
</dbReference>
<keyword evidence="1" id="KW-0418">Kinase</keyword>
<protein>
    <submittedName>
        <fullName evidence="1">Kinase</fullName>
    </submittedName>
</protein>
<dbReference type="RefSeq" id="WP_051147000.1">
    <property type="nucleotide sequence ID" value="NZ_JADMZQ010000002.1"/>
</dbReference>
<proteinExistence type="predicted"/>
<reference evidence="1 2" key="1">
    <citation type="submission" date="2018-08" db="EMBL/GenBank/DDBJ databases">
        <title>A genome reference for cultivated species of the human gut microbiota.</title>
        <authorList>
            <person name="Zou Y."/>
            <person name="Xue W."/>
            <person name="Luo G."/>
        </authorList>
    </citation>
    <scope>NUCLEOTIDE SEQUENCE [LARGE SCALE GENOMIC DNA]</scope>
    <source>
        <strain evidence="1 2">OM07-9</strain>
    </source>
</reference>
<sequence>MKIIDQKMNSLLYYPYINLPQNDWTIRALLYYDNVNAIVPTQYFYEPEHYNPFMREAIMNELITPINPMDVLNNPYEVSLRFIEYLSARKSVIERRRSFFSNQAHIIHRDKSLSSYRQCKLHINKFDSDVFNYLMEIGLAERIDYNWYNVENKTANDLMFLLSSVIADKIQSILATDKIDYSFSQICAQNNDVELRNRQYKRDLILKNLIPYPKQIDITNLRRFKEKHHDLLIAFRSKVESIVLNSAISPESKMFEVTLGELKIQKEELSKRMNESHLGNINFGTICGTISAGIGLFENSSVATITGLLSAIYSVCKTERPESVADQTGLKYLALVDKRMRTRE</sequence>
<accession>A0A3E4XAF8</accession>
<organism evidence="1 2">
    <name type="scientific">Bacteroides uniformis</name>
    <dbReference type="NCBI Taxonomy" id="820"/>
    <lineage>
        <taxon>Bacteria</taxon>
        <taxon>Pseudomonadati</taxon>
        <taxon>Bacteroidota</taxon>
        <taxon>Bacteroidia</taxon>
        <taxon>Bacteroidales</taxon>
        <taxon>Bacteroidaceae</taxon>
        <taxon>Bacteroides</taxon>
    </lineage>
</organism>
<dbReference type="Proteomes" id="UP000261295">
    <property type="component" value="Unassembled WGS sequence"/>
</dbReference>
<name>A0A3E4XAF8_BACUN</name>
<comment type="caution">
    <text evidence="1">The sequence shown here is derived from an EMBL/GenBank/DDBJ whole genome shotgun (WGS) entry which is preliminary data.</text>
</comment>
<dbReference type="AlphaFoldDB" id="A0A3E4XAF8"/>